<protein>
    <recommendedName>
        <fullName evidence="4">Glycosyltransferase RgtA/B/C/D-like domain-containing protein</fullName>
    </recommendedName>
</protein>
<feature type="transmembrane region" description="Helical" evidence="1">
    <location>
        <begin position="6"/>
        <end position="29"/>
    </location>
</feature>
<keyword evidence="1" id="KW-1133">Transmembrane helix</keyword>
<keyword evidence="1" id="KW-0472">Membrane</keyword>
<feature type="transmembrane region" description="Helical" evidence="1">
    <location>
        <begin position="63"/>
        <end position="83"/>
    </location>
</feature>
<feature type="transmembrane region" description="Helical" evidence="1">
    <location>
        <begin position="138"/>
        <end position="157"/>
    </location>
</feature>
<accession>A0A1F5IJR5</accession>
<feature type="transmembrane region" description="Helical" evidence="1">
    <location>
        <begin position="303"/>
        <end position="322"/>
    </location>
</feature>
<dbReference type="Proteomes" id="UP000178457">
    <property type="component" value="Unassembled WGS sequence"/>
</dbReference>
<sequence>MIFKLFIPFMLFFLVLNIYLLTSPGVTYYDYFTRLSKSLINGKLYVIENPSWLNELIPVGDKYYVALPPMPAIVMMPFVYIFGPNFSETYFSIVLGSINVVLVYLLLKRLNFYDASSVFVAIFFAFGTNHWFAASVGSSWYLAHIVAVFLTLLALIESAGKKRLWLIGLLIGAGFWARTSVLFTVLFFYIYLWKDLWIFKKNPVLFLKEFKLTNLFEFNLKNLTNFIIFNSTIFLFILFDSLYNYARFGDFSPFSPYRLIQNVDTNTVVNGVYMSIMYIPRHIDALIFRLPKFSETFPYMTPSLYATAIWFTSPVLIYIFIVKRSLLKWACWLAILPTFFIVIQWAGVGFSQFGYRFALDFMPFLLILLALGLGQKPSKFAYFLLTLSILVNAWGTIILNKYGIYIM</sequence>
<reference evidence="2 3" key="1">
    <citation type="journal article" date="2016" name="Nat. Commun.">
        <title>Thousands of microbial genomes shed light on interconnected biogeochemical processes in an aquifer system.</title>
        <authorList>
            <person name="Anantharaman K."/>
            <person name="Brown C.T."/>
            <person name="Hug L.A."/>
            <person name="Sharon I."/>
            <person name="Castelle C.J."/>
            <person name="Probst A.J."/>
            <person name="Thomas B.C."/>
            <person name="Singh A."/>
            <person name="Wilkins M.J."/>
            <person name="Karaoz U."/>
            <person name="Brodie E.L."/>
            <person name="Williams K.H."/>
            <person name="Hubbard S.S."/>
            <person name="Banfield J.F."/>
        </authorList>
    </citation>
    <scope>NUCLEOTIDE SEQUENCE [LARGE SCALE GENOMIC DNA]</scope>
</reference>
<evidence type="ECO:0000313" key="2">
    <source>
        <dbReference type="EMBL" id="OGE16604.1"/>
    </source>
</evidence>
<comment type="caution">
    <text evidence="2">The sequence shown here is derived from an EMBL/GenBank/DDBJ whole genome shotgun (WGS) entry which is preliminary data.</text>
</comment>
<feature type="transmembrane region" description="Helical" evidence="1">
    <location>
        <begin position="380"/>
        <end position="399"/>
    </location>
</feature>
<gene>
    <name evidence="2" type="ORF">A2858_02040</name>
</gene>
<dbReference type="STRING" id="1797758.A2858_02040"/>
<dbReference type="EMBL" id="MFCL01000013">
    <property type="protein sequence ID" value="OGE16604.1"/>
    <property type="molecule type" value="Genomic_DNA"/>
</dbReference>
<feature type="transmembrane region" description="Helical" evidence="1">
    <location>
        <begin position="112"/>
        <end position="132"/>
    </location>
</feature>
<evidence type="ECO:0008006" key="4">
    <source>
        <dbReference type="Google" id="ProtNLM"/>
    </source>
</evidence>
<organism evidence="2 3">
    <name type="scientific">Candidatus Daviesbacteria bacterium RIFCSPHIGHO2_01_FULL_36_37</name>
    <dbReference type="NCBI Taxonomy" id="1797758"/>
    <lineage>
        <taxon>Bacteria</taxon>
        <taxon>Candidatus Daviesiibacteriota</taxon>
    </lineage>
</organism>
<keyword evidence="1" id="KW-0812">Transmembrane</keyword>
<feature type="transmembrane region" description="Helical" evidence="1">
    <location>
        <begin position="226"/>
        <end position="246"/>
    </location>
</feature>
<feature type="transmembrane region" description="Helical" evidence="1">
    <location>
        <begin position="329"/>
        <end position="347"/>
    </location>
</feature>
<evidence type="ECO:0000313" key="3">
    <source>
        <dbReference type="Proteomes" id="UP000178457"/>
    </source>
</evidence>
<feature type="transmembrane region" description="Helical" evidence="1">
    <location>
        <begin position="353"/>
        <end position="373"/>
    </location>
</feature>
<feature type="transmembrane region" description="Helical" evidence="1">
    <location>
        <begin position="164"/>
        <end position="192"/>
    </location>
</feature>
<proteinExistence type="predicted"/>
<dbReference type="AlphaFoldDB" id="A0A1F5IJR5"/>
<name>A0A1F5IJR5_9BACT</name>
<feature type="transmembrane region" description="Helical" evidence="1">
    <location>
        <begin position="89"/>
        <end position="107"/>
    </location>
</feature>
<evidence type="ECO:0000256" key="1">
    <source>
        <dbReference type="SAM" id="Phobius"/>
    </source>
</evidence>